<dbReference type="GO" id="GO:0005524">
    <property type="term" value="F:ATP binding"/>
    <property type="evidence" value="ECO:0007669"/>
    <property type="project" value="UniProtKB-KW"/>
</dbReference>
<comment type="similarity">
    <text evidence="1">Belongs to the protein kinase superfamily. CAMK Ser/Thr protein kinase family. PIM subfamily.</text>
</comment>
<comment type="catalytic activity">
    <reaction evidence="9">
        <text>L-seryl-[protein] + ATP = O-phospho-L-seryl-[protein] + ADP + H(+)</text>
        <dbReference type="Rhea" id="RHEA:17989"/>
        <dbReference type="Rhea" id="RHEA-COMP:9863"/>
        <dbReference type="Rhea" id="RHEA-COMP:11604"/>
        <dbReference type="ChEBI" id="CHEBI:15378"/>
        <dbReference type="ChEBI" id="CHEBI:29999"/>
        <dbReference type="ChEBI" id="CHEBI:30616"/>
        <dbReference type="ChEBI" id="CHEBI:83421"/>
        <dbReference type="ChEBI" id="CHEBI:456216"/>
        <dbReference type="EC" id="2.7.11.1"/>
    </reaction>
</comment>
<evidence type="ECO:0000256" key="7">
    <source>
        <dbReference type="ARBA" id="ARBA00022840"/>
    </source>
</evidence>
<dbReference type="GO" id="GO:0004674">
    <property type="term" value="F:protein serine/threonine kinase activity"/>
    <property type="evidence" value="ECO:0007669"/>
    <property type="project" value="UniProtKB-KW"/>
</dbReference>
<sequence>MAQHSKTDSVKSQNGAKVIQKGTKRKISEDSQESVTPAKKKRELEFPSQKDESARSKPVGSRKRKASDTEQLPTKRIKESTDEEEEDPKLEFEAKYVELNPLGEGGCGSVFNGYRKSDKLVVAIKHIPNENIYFAVIKAPITLLDWYVLPHELILVLERPMPASDLQSYIERRGGSLKESEAKMILKQLVEAAIHLQDEKIFHRDIKLENILIEMCSGAPRVRIIDFGLSCFTETHSNHNTFYGTDCHVPPEWLFRYQYSAGPTTVWQLGIVLFECLHNKRFNSSSFIRKKIKINNRLSKDCKDFLRQCFTRDPKERPTPLQPAPRQGTLSGGESIWHYEDEEESNISGGTGSKTNLCNENHCLKFSSAQSVHQRRGLLGATDVEPHQEPVGRVKWRPSARTDLCFPFSSNCDTHDCRRPGLLLRCIKINVNI</sequence>
<dbReference type="InterPro" id="IPR051138">
    <property type="entry name" value="PIM_Ser/Thr_kinase"/>
</dbReference>
<feature type="compositionally biased region" description="Basic and acidic residues" evidence="10">
    <location>
        <begin position="42"/>
        <end position="55"/>
    </location>
</feature>
<evidence type="ECO:0000313" key="13">
    <source>
        <dbReference type="Proteomes" id="UP000265200"/>
    </source>
</evidence>
<reference evidence="12 13" key="2">
    <citation type="submission" date="2017-04" db="EMBL/GenBank/DDBJ databases">
        <title>CpG methylation of centromeres and impact of large insertions on vertebrate speciation.</title>
        <authorList>
            <person name="Ichikawa K."/>
            <person name="Yoshimura J."/>
            <person name="Morishita S."/>
        </authorList>
    </citation>
    <scope>NUCLEOTIDE SEQUENCE</scope>
    <source>
        <strain evidence="12 13">HSOK</strain>
    </source>
</reference>
<accession>A0A3P9I376</accession>
<dbReference type="InterPro" id="IPR008271">
    <property type="entry name" value="Ser/Thr_kinase_AS"/>
</dbReference>
<dbReference type="Ensembl" id="ENSORLT00015022140.1">
    <property type="protein sequence ID" value="ENSORLP00015014486.1"/>
    <property type="gene ID" value="ENSORLG00015015426.1"/>
</dbReference>
<keyword evidence="4" id="KW-0808">Transferase</keyword>
<comment type="catalytic activity">
    <reaction evidence="8">
        <text>L-threonyl-[protein] + ATP = O-phospho-L-threonyl-[protein] + ADP + H(+)</text>
        <dbReference type="Rhea" id="RHEA:46608"/>
        <dbReference type="Rhea" id="RHEA-COMP:11060"/>
        <dbReference type="Rhea" id="RHEA-COMP:11605"/>
        <dbReference type="ChEBI" id="CHEBI:15378"/>
        <dbReference type="ChEBI" id="CHEBI:30013"/>
        <dbReference type="ChEBI" id="CHEBI:30616"/>
        <dbReference type="ChEBI" id="CHEBI:61977"/>
        <dbReference type="ChEBI" id="CHEBI:456216"/>
        <dbReference type="EC" id="2.7.11.1"/>
    </reaction>
</comment>
<evidence type="ECO:0000256" key="5">
    <source>
        <dbReference type="ARBA" id="ARBA00022741"/>
    </source>
</evidence>
<dbReference type="Gene3D" id="1.10.510.10">
    <property type="entry name" value="Transferase(Phosphotransferase) domain 1"/>
    <property type="match status" value="1"/>
</dbReference>
<feature type="region of interest" description="Disordered" evidence="10">
    <location>
        <begin position="1"/>
        <end position="89"/>
    </location>
</feature>
<evidence type="ECO:0000256" key="2">
    <source>
        <dbReference type="ARBA" id="ARBA00012513"/>
    </source>
</evidence>
<evidence type="ECO:0000256" key="1">
    <source>
        <dbReference type="ARBA" id="ARBA00005505"/>
    </source>
</evidence>
<organism evidence="12 13">
    <name type="scientific">Oryzias latipes</name>
    <name type="common">Japanese rice fish</name>
    <name type="synonym">Japanese killifish</name>
    <dbReference type="NCBI Taxonomy" id="8090"/>
    <lineage>
        <taxon>Eukaryota</taxon>
        <taxon>Metazoa</taxon>
        <taxon>Chordata</taxon>
        <taxon>Craniata</taxon>
        <taxon>Vertebrata</taxon>
        <taxon>Euteleostomi</taxon>
        <taxon>Actinopterygii</taxon>
        <taxon>Neopterygii</taxon>
        <taxon>Teleostei</taxon>
        <taxon>Neoteleostei</taxon>
        <taxon>Acanthomorphata</taxon>
        <taxon>Ovalentaria</taxon>
        <taxon>Atherinomorphae</taxon>
        <taxon>Beloniformes</taxon>
        <taxon>Adrianichthyidae</taxon>
        <taxon>Oryziinae</taxon>
        <taxon>Oryzias</taxon>
    </lineage>
</organism>
<evidence type="ECO:0000256" key="6">
    <source>
        <dbReference type="ARBA" id="ARBA00022777"/>
    </source>
</evidence>
<dbReference type="PROSITE" id="PS50011">
    <property type="entry name" value="PROTEIN_KINASE_DOM"/>
    <property type="match status" value="1"/>
</dbReference>
<dbReference type="PANTHER" id="PTHR22984:SF11">
    <property type="entry name" value="AURORA KINASE-RELATED"/>
    <property type="match status" value="1"/>
</dbReference>
<dbReference type="Gene3D" id="3.30.200.20">
    <property type="entry name" value="Phosphorylase Kinase, domain 1"/>
    <property type="match status" value="1"/>
</dbReference>
<keyword evidence="6" id="KW-0418">Kinase</keyword>
<reference evidence="12" key="4">
    <citation type="submission" date="2025-09" db="UniProtKB">
        <authorList>
            <consortium name="Ensembl"/>
        </authorList>
    </citation>
    <scope>IDENTIFICATION</scope>
    <source>
        <strain evidence="12">HSOK</strain>
    </source>
</reference>
<dbReference type="AlphaFoldDB" id="A0A3P9I376"/>
<protein>
    <recommendedName>
        <fullName evidence="2">non-specific serine/threonine protein kinase</fullName>
        <ecNumber evidence="2">2.7.11.1</ecNumber>
    </recommendedName>
</protein>
<reference evidence="12" key="3">
    <citation type="submission" date="2025-08" db="UniProtKB">
        <authorList>
            <consortium name="Ensembl"/>
        </authorList>
    </citation>
    <scope>IDENTIFICATION</scope>
    <source>
        <strain evidence="12">HSOK</strain>
    </source>
</reference>
<evidence type="ECO:0000256" key="8">
    <source>
        <dbReference type="ARBA" id="ARBA00047899"/>
    </source>
</evidence>
<dbReference type="InterPro" id="IPR000719">
    <property type="entry name" value="Prot_kinase_dom"/>
</dbReference>
<evidence type="ECO:0000313" key="12">
    <source>
        <dbReference type="Ensembl" id="ENSORLP00015014486.1"/>
    </source>
</evidence>
<evidence type="ECO:0000256" key="10">
    <source>
        <dbReference type="SAM" id="MobiDB-lite"/>
    </source>
</evidence>
<reference key="1">
    <citation type="journal article" date="2007" name="Nature">
        <title>The medaka draft genome and insights into vertebrate genome evolution.</title>
        <authorList>
            <person name="Kasahara M."/>
            <person name="Naruse K."/>
            <person name="Sasaki S."/>
            <person name="Nakatani Y."/>
            <person name="Qu W."/>
            <person name="Ahsan B."/>
            <person name="Yamada T."/>
            <person name="Nagayasu Y."/>
            <person name="Doi K."/>
            <person name="Kasai Y."/>
            <person name="Jindo T."/>
            <person name="Kobayashi D."/>
            <person name="Shimada A."/>
            <person name="Toyoda A."/>
            <person name="Kuroki Y."/>
            <person name="Fujiyama A."/>
            <person name="Sasaki T."/>
            <person name="Shimizu A."/>
            <person name="Asakawa S."/>
            <person name="Shimizu N."/>
            <person name="Hashimoto S."/>
            <person name="Yang J."/>
            <person name="Lee Y."/>
            <person name="Matsushima K."/>
            <person name="Sugano S."/>
            <person name="Sakaizumi M."/>
            <person name="Narita T."/>
            <person name="Ohishi K."/>
            <person name="Haga S."/>
            <person name="Ohta F."/>
            <person name="Nomoto H."/>
            <person name="Nogata K."/>
            <person name="Morishita T."/>
            <person name="Endo T."/>
            <person name="Shin-I T."/>
            <person name="Takeda H."/>
            <person name="Morishita S."/>
            <person name="Kohara Y."/>
        </authorList>
    </citation>
    <scope>NUCLEOTIDE SEQUENCE [LARGE SCALE GENOMIC DNA]</scope>
    <source>
        <strain>Hd-rR</strain>
    </source>
</reference>
<evidence type="ECO:0000256" key="3">
    <source>
        <dbReference type="ARBA" id="ARBA00022527"/>
    </source>
</evidence>
<feature type="domain" description="Protein kinase" evidence="11">
    <location>
        <begin position="96"/>
        <end position="330"/>
    </location>
</feature>
<dbReference type="SUPFAM" id="SSF56112">
    <property type="entry name" value="Protein kinase-like (PK-like)"/>
    <property type="match status" value="1"/>
</dbReference>
<keyword evidence="3" id="KW-0723">Serine/threonine-protein kinase</keyword>
<dbReference type="InterPro" id="IPR011009">
    <property type="entry name" value="Kinase-like_dom_sf"/>
</dbReference>
<feature type="region of interest" description="Disordered" evidence="10">
    <location>
        <begin position="313"/>
        <end position="333"/>
    </location>
</feature>
<dbReference type="SMART" id="SM00220">
    <property type="entry name" value="S_TKc"/>
    <property type="match status" value="1"/>
</dbReference>
<dbReference type="Pfam" id="PF00069">
    <property type="entry name" value="Pkinase"/>
    <property type="match status" value="1"/>
</dbReference>
<proteinExistence type="inferred from homology"/>
<evidence type="ECO:0000256" key="4">
    <source>
        <dbReference type="ARBA" id="ARBA00022679"/>
    </source>
</evidence>
<keyword evidence="5" id="KW-0547">Nucleotide-binding</keyword>
<dbReference type="PANTHER" id="PTHR22984">
    <property type="entry name" value="SERINE/THREONINE-PROTEIN KINASE PIM"/>
    <property type="match status" value="1"/>
</dbReference>
<name>A0A3P9I376_ORYLA</name>
<evidence type="ECO:0000259" key="11">
    <source>
        <dbReference type="PROSITE" id="PS50011"/>
    </source>
</evidence>
<dbReference type="PROSITE" id="PS00108">
    <property type="entry name" value="PROTEIN_KINASE_ST"/>
    <property type="match status" value="1"/>
</dbReference>
<dbReference type="Proteomes" id="UP000265200">
    <property type="component" value="Chromosome 1"/>
</dbReference>
<keyword evidence="7" id="KW-0067">ATP-binding</keyword>
<evidence type="ECO:0000256" key="9">
    <source>
        <dbReference type="ARBA" id="ARBA00048679"/>
    </source>
</evidence>
<dbReference type="EC" id="2.7.11.1" evidence="2"/>